<dbReference type="InterPro" id="IPR001876">
    <property type="entry name" value="Znf_RanBP2"/>
</dbReference>
<dbReference type="InterPro" id="IPR001300">
    <property type="entry name" value="Peptidase_C2_calpain_cat"/>
</dbReference>
<comment type="caution">
    <text evidence="12">The sequence shown here is derived from an EMBL/GenBank/DDBJ whole genome shotgun (WGS) entry which is preliminary data.</text>
</comment>
<keyword evidence="7" id="KW-0862">Zinc</keyword>
<dbReference type="GO" id="GO:0004198">
    <property type="term" value="F:calcium-dependent cysteine-type endopeptidase activity"/>
    <property type="evidence" value="ECO:0007669"/>
    <property type="project" value="InterPro"/>
</dbReference>
<feature type="active site" evidence="8">
    <location>
        <position position="198"/>
    </location>
</feature>
<evidence type="ECO:0000256" key="6">
    <source>
        <dbReference type="ARBA" id="ARBA00022807"/>
    </source>
</evidence>
<evidence type="ECO:0000256" key="8">
    <source>
        <dbReference type="PIRSR" id="PIRSR622684-1"/>
    </source>
</evidence>
<sequence length="693" mass="80493">MPCDSDDIYSSFLPLNNYQWSCPKCFFDNPSTNYSTCEICNYTNPNVNEDLFVFDSIELNWKCPWCQLKNQANNAFCESCCQIKPALEYNELDFLNRTLTKLTPRSITIRDHPDQFELNSEIKFQEMISFCKEAEINFVDDQFIPSNHSLGSNSFSNVVQWLRISDTFPLSDKDHCHSWTVFSSPEPSDIEQGALGNCWLMAALALITERPRILEHILLTQTINNEGIYFVRICYNGLWKTIIIDDYFPCTNQKHLVFSRARRYQLFVPLIEKACAKLFGSYNNLINGSILEGLQLLTGTPCDYIDLQLSDEKLDNDIIWAKLVSAYESNLLIGASTGRKDMNEREYSLVGIPNNHAFSILAAYTFSDYSSRFVLVRDPHARSNYIDKYVTSIILDRLRLINDTSHSSGAFWISWSIFLRYFSTITISNYNEDHFDIRHEGKFTCSSIQHVPCYRFHISETSLINISLIYHRHDRKIHPYHTQSFVLCDIDTELSFDNIGKYENILKSRQGGFTYWTGSLRPGNYILIPFSISFWGQDTKNNDYTLVIHSSIPIDLTIALEPPILLADCLISAVIKKYHISTKKEDMTYYITPKEIALMLLIVENRSTNYHLNFDTNMITQSKNLQHSRFSWNTHDCIPSYHRQLIFITEWTSKPHSMNNYTYNLTYKHNTHTTDATPEVNSYLDDLHTPRLF</sequence>
<organism evidence="12 13">
    <name type="scientific">Rotaria sordida</name>
    <dbReference type="NCBI Taxonomy" id="392033"/>
    <lineage>
        <taxon>Eukaryota</taxon>
        <taxon>Metazoa</taxon>
        <taxon>Spiralia</taxon>
        <taxon>Gnathifera</taxon>
        <taxon>Rotifera</taxon>
        <taxon>Eurotatoria</taxon>
        <taxon>Bdelloidea</taxon>
        <taxon>Philodinida</taxon>
        <taxon>Philodinidae</taxon>
        <taxon>Rotaria</taxon>
    </lineage>
</organism>
<dbReference type="PROSITE" id="PS01358">
    <property type="entry name" value="ZF_RANBP2_1"/>
    <property type="match status" value="1"/>
</dbReference>
<evidence type="ECO:0000256" key="9">
    <source>
        <dbReference type="PROSITE-ProRule" id="PRU00239"/>
    </source>
</evidence>
<dbReference type="Proteomes" id="UP000663854">
    <property type="component" value="Unassembled WGS sequence"/>
</dbReference>
<dbReference type="Proteomes" id="UP000663870">
    <property type="component" value="Unassembled WGS sequence"/>
</dbReference>
<dbReference type="GO" id="GO:0006508">
    <property type="term" value="P:proteolysis"/>
    <property type="evidence" value="ECO:0007669"/>
    <property type="project" value="UniProtKB-KW"/>
</dbReference>
<dbReference type="PROSITE" id="PS00139">
    <property type="entry name" value="THIOL_PROTEASE_CYS"/>
    <property type="match status" value="1"/>
</dbReference>
<dbReference type="InterPro" id="IPR022684">
    <property type="entry name" value="Calpain_cysteine_protease"/>
</dbReference>
<dbReference type="PROSITE" id="PS50203">
    <property type="entry name" value="CALPAIN_CAT"/>
    <property type="match status" value="1"/>
</dbReference>
<evidence type="ECO:0000256" key="5">
    <source>
        <dbReference type="ARBA" id="ARBA00022801"/>
    </source>
</evidence>
<protein>
    <recommendedName>
        <fullName evidence="10">Calpain catalytic domain-containing protein</fullName>
    </recommendedName>
</protein>
<dbReference type="CDD" id="cd00044">
    <property type="entry name" value="CysPc"/>
    <property type="match status" value="1"/>
</dbReference>
<feature type="active site" evidence="8">
    <location>
        <position position="356"/>
    </location>
</feature>
<gene>
    <name evidence="12" type="ORF">JXQ802_LOCUS27055</name>
    <name evidence="11" type="ORF">PYM288_LOCUS18090</name>
</gene>
<evidence type="ECO:0000259" key="10">
    <source>
        <dbReference type="PROSITE" id="PS50203"/>
    </source>
</evidence>
<evidence type="ECO:0000313" key="13">
    <source>
        <dbReference type="Proteomes" id="UP000663870"/>
    </source>
</evidence>
<accession>A0A815A0A2</accession>
<evidence type="ECO:0000256" key="3">
    <source>
        <dbReference type="ARBA" id="ARBA00022723"/>
    </source>
</evidence>
<dbReference type="SUPFAM" id="SSF54001">
    <property type="entry name" value="Cysteine proteinases"/>
    <property type="match status" value="1"/>
</dbReference>
<dbReference type="InterPro" id="IPR000169">
    <property type="entry name" value="Pept_cys_AS"/>
</dbReference>
<evidence type="ECO:0000313" key="11">
    <source>
        <dbReference type="EMBL" id="CAF1069673.1"/>
    </source>
</evidence>
<dbReference type="SMART" id="SM00230">
    <property type="entry name" value="CysPc"/>
    <property type="match status" value="1"/>
</dbReference>
<evidence type="ECO:0000256" key="7">
    <source>
        <dbReference type="ARBA" id="ARBA00022833"/>
    </source>
</evidence>
<reference evidence="12" key="1">
    <citation type="submission" date="2021-02" db="EMBL/GenBank/DDBJ databases">
        <authorList>
            <person name="Nowell W R."/>
        </authorList>
    </citation>
    <scope>NUCLEOTIDE SEQUENCE</scope>
</reference>
<keyword evidence="13" id="KW-1185">Reference proteome</keyword>
<dbReference type="PANTHER" id="PTHR10183:SF382">
    <property type="entry name" value="CALPAIN-15"/>
    <property type="match status" value="1"/>
</dbReference>
<dbReference type="GO" id="GO:0005737">
    <property type="term" value="C:cytoplasm"/>
    <property type="evidence" value="ECO:0007669"/>
    <property type="project" value="TreeGrafter"/>
</dbReference>
<evidence type="ECO:0000256" key="1">
    <source>
        <dbReference type="ARBA" id="ARBA00007623"/>
    </source>
</evidence>
<keyword evidence="6" id="KW-0788">Thiol protease</keyword>
<keyword evidence="5" id="KW-0378">Hydrolase</keyword>
<name>A0A815A0A2_9BILA</name>
<dbReference type="EMBL" id="CAJNOL010000967">
    <property type="protein sequence ID" value="CAF1252547.1"/>
    <property type="molecule type" value="Genomic_DNA"/>
</dbReference>
<dbReference type="EMBL" id="CAJNOH010000539">
    <property type="protein sequence ID" value="CAF1069673.1"/>
    <property type="molecule type" value="Genomic_DNA"/>
</dbReference>
<keyword evidence="2" id="KW-0645">Protease</keyword>
<keyword evidence="3" id="KW-0479">Metal-binding</keyword>
<feature type="domain" description="Calpain catalytic" evidence="10">
    <location>
        <begin position="137"/>
        <end position="431"/>
    </location>
</feature>
<proteinExistence type="inferred from homology"/>
<dbReference type="InterPro" id="IPR038765">
    <property type="entry name" value="Papain-like_cys_pep_sf"/>
</dbReference>
<comment type="similarity">
    <text evidence="1">Belongs to the peptidase C2 family.</text>
</comment>
<dbReference type="PANTHER" id="PTHR10183">
    <property type="entry name" value="CALPAIN"/>
    <property type="match status" value="1"/>
</dbReference>
<dbReference type="PRINTS" id="PR00704">
    <property type="entry name" value="CALPAIN"/>
</dbReference>
<dbReference type="Gene3D" id="3.90.70.10">
    <property type="entry name" value="Cysteine proteinases"/>
    <property type="match status" value="1"/>
</dbReference>
<dbReference type="GO" id="GO:0008270">
    <property type="term" value="F:zinc ion binding"/>
    <property type="evidence" value="ECO:0007669"/>
    <property type="project" value="UniProtKB-KW"/>
</dbReference>
<evidence type="ECO:0000256" key="2">
    <source>
        <dbReference type="ARBA" id="ARBA00022670"/>
    </source>
</evidence>
<keyword evidence="4" id="KW-0863">Zinc-finger</keyword>
<dbReference type="AlphaFoldDB" id="A0A815A0A2"/>
<dbReference type="Pfam" id="PF00648">
    <property type="entry name" value="Peptidase_C2"/>
    <property type="match status" value="1"/>
</dbReference>
<evidence type="ECO:0000256" key="4">
    <source>
        <dbReference type="ARBA" id="ARBA00022771"/>
    </source>
</evidence>
<comment type="caution">
    <text evidence="9">Lacks conserved residue(s) required for the propagation of feature annotation.</text>
</comment>
<evidence type="ECO:0000313" key="12">
    <source>
        <dbReference type="EMBL" id="CAF1252547.1"/>
    </source>
</evidence>